<dbReference type="PROSITE" id="PS50906">
    <property type="entry name" value="NIT"/>
    <property type="match status" value="1"/>
</dbReference>
<dbReference type="InterPro" id="IPR010910">
    <property type="entry name" value="Nitrate/nitrite_sensing_bac"/>
</dbReference>
<dbReference type="GO" id="GO:0004673">
    <property type="term" value="F:protein histidine kinase activity"/>
    <property type="evidence" value="ECO:0007669"/>
    <property type="project" value="UniProtKB-EC"/>
</dbReference>
<feature type="compositionally biased region" description="Low complexity" evidence="8">
    <location>
        <begin position="811"/>
        <end position="831"/>
    </location>
</feature>
<feature type="compositionally biased region" description="Low complexity" evidence="8">
    <location>
        <begin position="863"/>
        <end position="880"/>
    </location>
</feature>
<keyword evidence="7" id="KW-1133">Transmembrane helix</keyword>
<protein>
    <recommendedName>
        <fullName evidence="2">histidine kinase</fullName>
        <ecNumber evidence="2">2.7.13.3</ecNumber>
    </recommendedName>
</protein>
<reference evidence="11" key="1">
    <citation type="submission" date="2021-01" db="EMBL/GenBank/DDBJ databases">
        <title>Whole genome shotgun sequence of Spirilliplanes yamanashiensis NBRC 15828.</title>
        <authorList>
            <person name="Komaki H."/>
            <person name="Tamura T."/>
        </authorList>
    </citation>
    <scope>NUCLEOTIDE SEQUENCE</scope>
    <source>
        <strain evidence="11">NBRC 15828</strain>
    </source>
</reference>
<evidence type="ECO:0000256" key="8">
    <source>
        <dbReference type="SAM" id="MobiDB-lite"/>
    </source>
</evidence>
<dbReference type="PANTHER" id="PTHR45436">
    <property type="entry name" value="SENSOR HISTIDINE KINASE YKOH"/>
    <property type="match status" value="1"/>
</dbReference>
<dbReference type="EMBL" id="BOOY01000036">
    <property type="protein sequence ID" value="GIJ05845.1"/>
    <property type="molecule type" value="Genomic_DNA"/>
</dbReference>
<dbReference type="GO" id="GO:0000160">
    <property type="term" value="P:phosphorelay signal transduction system"/>
    <property type="evidence" value="ECO:0007669"/>
    <property type="project" value="TreeGrafter"/>
</dbReference>
<proteinExistence type="predicted"/>
<keyword evidence="6" id="KW-0418">Kinase</keyword>
<dbReference type="InterPro" id="IPR013587">
    <property type="entry name" value="Nitrate/nitrite_sensing"/>
</dbReference>
<keyword evidence="4" id="KW-0808">Transferase</keyword>
<evidence type="ECO:0000256" key="7">
    <source>
        <dbReference type="ARBA" id="ARBA00022989"/>
    </source>
</evidence>
<dbReference type="Pfam" id="PF02518">
    <property type="entry name" value="HATPase_c"/>
    <property type="match status" value="1"/>
</dbReference>
<sequence>MHTRNWSIRSKILSLVAAPLAALVALWVFATVLTVGPALNLLSIQTLLDTVGHPGEVLIAELQRERRLSTVYLSDDDRDGADLGRQRAGTDRAVADFRRTAAGEDARDAAEPVLTGRIDAVLTALDALPSARGYIDRREVDTAGAHNLYTAFIESAFRMFYSAATFNEPAIDRNIRALTTMGRARETLSQADAVLAGAFTTGRLTAADHARLVEILGVADFLYAEGQADLPDVDRATFDRLAGQGAFARLDQLQATIVAAGSGPVPIGQADWDAAYGTVVQQVRDFELTATDSLDNRAMPVAVGILLRLAAAALLGLLAVVVCALVSLRVGRSLIGRLTGLRAAALDLAGNRLPAVVGRLRRGETVDVAAEAPPLEYGADEIGQVGSAFTEVQRTAVQSAVDEAALRRGLNEVFLNIARRSQALLHRQLAVLDTMERRATDPAELEDLFRIDHLATRMRRHAEDLVILAGAKPGRGWRNPVPVVDVVRGAISEVEDYKRIDITAVQDAAVAGRAVGDVIHLLAELLENAASFSPPHTRVHVAGQAVPNGYAIEIEDRGLGMPAEALEDANRALLEPPAFDPSDSARLGLFVVAQLGARHGVRVQLRSSPYGGVTAVALLPLALVTVGGGRTALTAAPTSASPASPASPAPASVSPASARPGDVIDLAGVRVRPEIPGPRPPADDEPAADLPSRRRTAPAEPNADGLPQRRRVEAAAAPAEPPAAGAAAPRTPDEVRSLMSGLQAGTRRGRLDATGDLAPAAAALRPAGADDVPGHEPGGPADPPPADRQEQDTPGPGPRTGEPAPGPSPGAAPGATSGAEPGAAPGAAAGEPDGRDADWAAAWAGTGWAEAVTAPYPVAATADQPAAAHPAAHPAAAPTVHIGEILPARPHSSDTERDG</sequence>
<keyword evidence="12" id="KW-1185">Reference proteome</keyword>
<evidence type="ECO:0000259" key="10">
    <source>
        <dbReference type="PROSITE" id="PS50906"/>
    </source>
</evidence>
<dbReference type="Pfam" id="PF08376">
    <property type="entry name" value="NIT"/>
    <property type="match status" value="1"/>
</dbReference>
<evidence type="ECO:0000259" key="9">
    <source>
        <dbReference type="PROSITE" id="PS50109"/>
    </source>
</evidence>
<feature type="domain" description="Histidine kinase" evidence="9">
    <location>
        <begin position="518"/>
        <end position="623"/>
    </location>
</feature>
<feature type="region of interest" description="Disordered" evidence="8">
    <location>
        <begin position="863"/>
        <end position="899"/>
    </location>
</feature>
<dbReference type="PANTHER" id="PTHR45436:SF5">
    <property type="entry name" value="SENSOR HISTIDINE KINASE TRCS"/>
    <property type="match status" value="1"/>
</dbReference>
<feature type="compositionally biased region" description="Low complexity" evidence="8">
    <location>
        <begin position="714"/>
        <end position="729"/>
    </location>
</feature>
<comment type="catalytic activity">
    <reaction evidence="1">
        <text>ATP + protein L-histidine = ADP + protein N-phospho-L-histidine.</text>
        <dbReference type="EC" id="2.7.13.3"/>
    </reaction>
</comment>
<feature type="compositionally biased region" description="Low complexity" evidence="8">
    <location>
        <begin position="634"/>
        <end position="660"/>
    </location>
</feature>
<name>A0A8J3YDQ5_9ACTN</name>
<evidence type="ECO:0000313" key="12">
    <source>
        <dbReference type="Proteomes" id="UP000652013"/>
    </source>
</evidence>
<dbReference type="RefSeq" id="WP_203941027.1">
    <property type="nucleotide sequence ID" value="NZ_BAAAGJ010000003.1"/>
</dbReference>
<feature type="region of interest" description="Disordered" evidence="8">
    <location>
        <begin position="767"/>
        <end position="842"/>
    </location>
</feature>
<evidence type="ECO:0000256" key="1">
    <source>
        <dbReference type="ARBA" id="ARBA00000085"/>
    </source>
</evidence>
<gene>
    <name evidence="11" type="ORF">Sya03_51970</name>
</gene>
<feature type="region of interest" description="Disordered" evidence="8">
    <location>
        <begin position="634"/>
        <end position="738"/>
    </location>
</feature>
<evidence type="ECO:0000256" key="3">
    <source>
        <dbReference type="ARBA" id="ARBA00022553"/>
    </source>
</evidence>
<evidence type="ECO:0000256" key="5">
    <source>
        <dbReference type="ARBA" id="ARBA00022692"/>
    </source>
</evidence>
<dbReference type="Gene3D" id="3.30.565.10">
    <property type="entry name" value="Histidine kinase-like ATPase, C-terminal domain"/>
    <property type="match status" value="1"/>
</dbReference>
<feature type="domain" description="NIT" evidence="10">
    <location>
        <begin position="53"/>
        <end position="301"/>
    </location>
</feature>
<dbReference type="PROSITE" id="PS50109">
    <property type="entry name" value="HIS_KIN"/>
    <property type="match status" value="1"/>
</dbReference>
<dbReference type="InterPro" id="IPR005467">
    <property type="entry name" value="His_kinase_dom"/>
</dbReference>
<comment type="caution">
    <text evidence="11">The sequence shown here is derived from an EMBL/GenBank/DDBJ whole genome shotgun (WGS) entry which is preliminary data.</text>
</comment>
<dbReference type="InterPro" id="IPR036890">
    <property type="entry name" value="HATPase_C_sf"/>
</dbReference>
<dbReference type="GO" id="GO:0005886">
    <property type="term" value="C:plasma membrane"/>
    <property type="evidence" value="ECO:0007669"/>
    <property type="project" value="TreeGrafter"/>
</dbReference>
<evidence type="ECO:0000256" key="6">
    <source>
        <dbReference type="ARBA" id="ARBA00022777"/>
    </source>
</evidence>
<organism evidence="11 12">
    <name type="scientific">Spirilliplanes yamanashiensis</name>
    <dbReference type="NCBI Taxonomy" id="42233"/>
    <lineage>
        <taxon>Bacteria</taxon>
        <taxon>Bacillati</taxon>
        <taxon>Actinomycetota</taxon>
        <taxon>Actinomycetes</taxon>
        <taxon>Micromonosporales</taxon>
        <taxon>Micromonosporaceae</taxon>
        <taxon>Spirilliplanes</taxon>
    </lineage>
</organism>
<accession>A0A8J3YDQ5</accession>
<dbReference type="Proteomes" id="UP000652013">
    <property type="component" value="Unassembled WGS sequence"/>
</dbReference>
<dbReference type="InterPro" id="IPR050428">
    <property type="entry name" value="TCS_sensor_his_kinase"/>
</dbReference>
<keyword evidence="5" id="KW-0812">Transmembrane</keyword>
<dbReference type="AlphaFoldDB" id="A0A8J3YDQ5"/>
<dbReference type="SMART" id="SM00387">
    <property type="entry name" value="HATPase_c"/>
    <property type="match status" value="1"/>
</dbReference>
<evidence type="ECO:0000313" key="11">
    <source>
        <dbReference type="EMBL" id="GIJ05845.1"/>
    </source>
</evidence>
<keyword evidence="3" id="KW-0597">Phosphoprotein</keyword>
<dbReference type="InterPro" id="IPR003594">
    <property type="entry name" value="HATPase_dom"/>
</dbReference>
<evidence type="ECO:0000256" key="2">
    <source>
        <dbReference type="ARBA" id="ARBA00012438"/>
    </source>
</evidence>
<evidence type="ECO:0000256" key="4">
    <source>
        <dbReference type="ARBA" id="ARBA00022679"/>
    </source>
</evidence>
<dbReference type="SUPFAM" id="SSF55874">
    <property type="entry name" value="ATPase domain of HSP90 chaperone/DNA topoisomerase II/histidine kinase"/>
    <property type="match status" value="1"/>
</dbReference>
<dbReference type="EC" id="2.7.13.3" evidence="2"/>
<keyword evidence="7" id="KW-0472">Membrane</keyword>